<evidence type="ECO:0000256" key="3">
    <source>
        <dbReference type="ARBA" id="ARBA00022989"/>
    </source>
</evidence>
<dbReference type="Proteomes" id="UP000281553">
    <property type="component" value="Unassembled WGS sequence"/>
</dbReference>
<dbReference type="Gene3D" id="1.20.1280.290">
    <property type="match status" value="2"/>
</dbReference>
<keyword evidence="3 6" id="KW-1133">Transmembrane helix</keyword>
<reference evidence="7 8" key="1">
    <citation type="submission" date="2018-11" db="EMBL/GenBank/DDBJ databases">
        <authorList>
            <consortium name="Pathogen Informatics"/>
        </authorList>
    </citation>
    <scope>NUCLEOTIDE SEQUENCE [LARGE SCALE GENOMIC DNA]</scope>
</reference>
<dbReference type="GO" id="GO:0098852">
    <property type="term" value="C:lytic vacuole membrane"/>
    <property type="evidence" value="ECO:0007669"/>
    <property type="project" value="UniProtKB-ARBA"/>
</dbReference>
<comment type="subcellular location">
    <subcellularLocation>
        <location evidence="1">Membrane</location>
        <topology evidence="1">Multi-pass membrane protein</topology>
    </subcellularLocation>
</comment>
<keyword evidence="4 6" id="KW-0472">Membrane</keyword>
<sequence>MDITTTFSPDSFEAKCLGGLSWAWYGLGECIRSTRDKVSIAFGILSIAAWFAFGFPQMVTNCVKKIPDEAVSPWLLLFWLLGDSLNLIGAFLTNQLFLQKVLAGYTVVVDLILIAQYVYYLCLHKHKIKISPQKVFHFYKKKTEYGEDYNHEMNDTNSIQSSTSKMSHSSTATKTLTTALLGVFGVSYFYLPAILSEQGKSAHLDRLHLQGRQLLQAADDVTTITGPDPFAGFLASNVEKIGYTIGWIGAAMYFASRVPQIMQNFKRKSTEGLSLYLFLLAIFGNIFYGLQIFIKSVEPADLVRALPWILGSLGILIFDFIVSYTYRHQF</sequence>
<proteinExistence type="inferred from homology"/>
<comment type="similarity">
    <text evidence="5">Belongs to the laat-1 family.</text>
</comment>
<keyword evidence="2 6" id="KW-0812">Transmembrane</keyword>
<dbReference type="AlphaFoldDB" id="A0A3P6VDI1"/>
<feature type="transmembrane region" description="Helical" evidence="6">
    <location>
        <begin position="306"/>
        <end position="326"/>
    </location>
</feature>
<evidence type="ECO:0000256" key="2">
    <source>
        <dbReference type="ARBA" id="ARBA00022692"/>
    </source>
</evidence>
<protein>
    <recommendedName>
        <fullName evidence="9">PQ-loop repeat-containing protein 2</fullName>
    </recommendedName>
</protein>
<evidence type="ECO:0000256" key="6">
    <source>
        <dbReference type="SAM" id="Phobius"/>
    </source>
</evidence>
<organism evidence="7 8">
    <name type="scientific">Dibothriocephalus latus</name>
    <name type="common">Fish tapeworm</name>
    <name type="synonym">Diphyllobothrium latum</name>
    <dbReference type="NCBI Taxonomy" id="60516"/>
    <lineage>
        <taxon>Eukaryota</taxon>
        <taxon>Metazoa</taxon>
        <taxon>Spiralia</taxon>
        <taxon>Lophotrochozoa</taxon>
        <taxon>Platyhelminthes</taxon>
        <taxon>Cestoda</taxon>
        <taxon>Eucestoda</taxon>
        <taxon>Diphyllobothriidea</taxon>
        <taxon>Diphyllobothriidae</taxon>
        <taxon>Dibothriocephalus</taxon>
    </lineage>
</organism>
<accession>A0A3P6VDI1</accession>
<evidence type="ECO:0000313" key="8">
    <source>
        <dbReference type="Proteomes" id="UP000281553"/>
    </source>
</evidence>
<feature type="transmembrane region" description="Helical" evidence="6">
    <location>
        <begin position="273"/>
        <end position="294"/>
    </location>
</feature>
<dbReference type="SMART" id="SM00679">
    <property type="entry name" value="CTNS"/>
    <property type="match status" value="2"/>
</dbReference>
<dbReference type="OrthoDB" id="8048523at2759"/>
<feature type="transmembrane region" description="Helical" evidence="6">
    <location>
        <begin position="76"/>
        <end position="97"/>
    </location>
</feature>
<dbReference type="EMBL" id="UYRU01044897">
    <property type="protein sequence ID" value="VDK88074.1"/>
    <property type="molecule type" value="Genomic_DNA"/>
</dbReference>
<feature type="transmembrane region" description="Helical" evidence="6">
    <location>
        <begin position="103"/>
        <end position="123"/>
    </location>
</feature>
<evidence type="ECO:0000256" key="4">
    <source>
        <dbReference type="ARBA" id="ARBA00023136"/>
    </source>
</evidence>
<dbReference type="InterPro" id="IPR006603">
    <property type="entry name" value="PQ-loop_rpt"/>
</dbReference>
<feature type="transmembrane region" description="Helical" evidence="6">
    <location>
        <begin position="38"/>
        <end position="55"/>
    </location>
</feature>
<evidence type="ECO:0000256" key="5">
    <source>
        <dbReference type="ARBA" id="ARBA00038039"/>
    </source>
</evidence>
<dbReference type="PANTHER" id="PTHR16201:SF34">
    <property type="entry name" value="LYSOSOMAL AMINO ACID TRANSPORTER 1"/>
    <property type="match status" value="1"/>
</dbReference>
<dbReference type="FunFam" id="1.20.1280.290:FF:000009">
    <property type="entry name" value="PQ loop repeat family protein"/>
    <property type="match status" value="1"/>
</dbReference>
<gene>
    <name evidence="7" type="ORF">DILT_LOCUS4137</name>
</gene>
<feature type="transmembrane region" description="Helical" evidence="6">
    <location>
        <begin position="175"/>
        <end position="195"/>
    </location>
</feature>
<dbReference type="PANTHER" id="PTHR16201">
    <property type="entry name" value="SEVEN TRANSMEMBRANE PROTEIN 1-RELATED"/>
    <property type="match status" value="1"/>
</dbReference>
<keyword evidence="8" id="KW-1185">Reference proteome</keyword>
<dbReference type="Pfam" id="PF04193">
    <property type="entry name" value="PQ-loop"/>
    <property type="match status" value="2"/>
</dbReference>
<evidence type="ECO:0000256" key="1">
    <source>
        <dbReference type="ARBA" id="ARBA00004141"/>
    </source>
</evidence>
<evidence type="ECO:0008006" key="9">
    <source>
        <dbReference type="Google" id="ProtNLM"/>
    </source>
</evidence>
<evidence type="ECO:0000313" key="7">
    <source>
        <dbReference type="EMBL" id="VDK88074.1"/>
    </source>
</evidence>
<dbReference type="InterPro" id="IPR051415">
    <property type="entry name" value="LAAT-1"/>
</dbReference>
<name>A0A3P6VDI1_DIBLA</name>
<dbReference type="GO" id="GO:0015174">
    <property type="term" value="F:basic amino acid transmembrane transporter activity"/>
    <property type="evidence" value="ECO:0007669"/>
    <property type="project" value="TreeGrafter"/>
</dbReference>